<dbReference type="CDD" id="cd00090">
    <property type="entry name" value="HTH_ARSR"/>
    <property type="match status" value="1"/>
</dbReference>
<keyword evidence="2" id="KW-0347">Helicase</keyword>
<accession>A0A3N4YKV7</accession>
<dbReference type="InterPro" id="IPR038475">
    <property type="entry name" value="RecG_C_sf"/>
</dbReference>
<dbReference type="Gene3D" id="1.10.10.10">
    <property type="entry name" value="Winged helix-like DNA-binding domain superfamily/Winged helix DNA-binding domain"/>
    <property type="match status" value="2"/>
</dbReference>
<dbReference type="Pfam" id="PF04326">
    <property type="entry name" value="SLFN_AlbA_2"/>
    <property type="match status" value="1"/>
</dbReference>
<dbReference type="Proteomes" id="UP000280501">
    <property type="component" value="Unassembled WGS sequence"/>
</dbReference>
<dbReference type="PANTHER" id="PTHR30595:SF6">
    <property type="entry name" value="SCHLAFEN ALBA-2 DOMAIN-CONTAINING PROTEIN"/>
    <property type="match status" value="1"/>
</dbReference>
<evidence type="ECO:0000313" key="2">
    <source>
        <dbReference type="EMBL" id="RPF19944.1"/>
    </source>
</evidence>
<dbReference type="InterPro" id="IPR007421">
    <property type="entry name" value="Schlafen_AlbA_2_dom"/>
</dbReference>
<comment type="caution">
    <text evidence="2">The sequence shown here is derived from an EMBL/GenBank/DDBJ whole genome shotgun (WGS) entry which is preliminary data.</text>
</comment>
<dbReference type="Pfam" id="PF13749">
    <property type="entry name" value="HATPase_c_4"/>
    <property type="match status" value="1"/>
</dbReference>
<feature type="domain" description="Schlafen AlbA-2" evidence="1">
    <location>
        <begin position="14"/>
        <end position="115"/>
    </location>
</feature>
<protein>
    <submittedName>
        <fullName evidence="2">ATP-dependent DNA helicase RecG</fullName>
    </submittedName>
</protein>
<reference evidence="2 3" key="1">
    <citation type="submission" date="2018-11" db="EMBL/GenBank/DDBJ databases">
        <title>Sequencing the genomes of 1000 actinobacteria strains.</title>
        <authorList>
            <person name="Klenk H.-P."/>
        </authorList>
    </citation>
    <scope>NUCLEOTIDE SEQUENCE [LARGE SCALE GENOMIC DNA]</scope>
    <source>
        <strain evidence="2 3">DSM 15700</strain>
    </source>
</reference>
<dbReference type="SUPFAM" id="SSF46785">
    <property type="entry name" value="Winged helix' DNA-binding domain"/>
    <property type="match status" value="2"/>
</dbReference>
<gene>
    <name evidence="2" type="ORF">EDD34_0516</name>
</gene>
<sequence>MEQDQARALIERGETLTVEFKSERRERYSDNGIVENVTCLANGEGGTLFLGVEDDGRVTGAALRHSGGTDPQRMRALIANQTVPPLPCEVTVLEIDGHEVIAIEVEKALNPVGTARATYRRRSLGPDGRPQCVAYPLHEMLSRTTSTGQNDYAALRVPGISWDDLDPAAFALARTLVSSSGDTALGTLDDLDLARALGVVTVGDPGPMPLMGALLLFGRTESLRRLAPTHEVLFQVLSQTSVTLNETVPGGLISAADQIHRLFLPYNTEDEVDAGMLRVALPKVPIEAFREAVANALVHRDFTQLGPVQVQITDDGVTIASPGGFPEGIRLDNLLVESRPRSRLLAEAFRRMGLVERTGRGIQRMYSGMLRIGRDAPDYTGSTSASVRVTFPTADADTELARYVFERERETGRPWPLQDLQVLRALRRDGALSLTDAATLTQRSQAEVRATLSRMVDSGVVEARGSGRGRAYHLSGAAYRAIGAASGYIRTRSFDPIQQQEMVLQYVRAHGSINRAQAAELCSIAPTQATTLLRRLVAHGRLELRGERRGAHYVLSRADEA</sequence>
<name>A0A3N4YKV7_9MICO</name>
<organism evidence="2 3">
    <name type="scientific">Myceligenerans xiligouense</name>
    <dbReference type="NCBI Taxonomy" id="253184"/>
    <lineage>
        <taxon>Bacteria</taxon>
        <taxon>Bacillati</taxon>
        <taxon>Actinomycetota</taxon>
        <taxon>Actinomycetes</taxon>
        <taxon>Micrococcales</taxon>
        <taxon>Promicromonosporaceae</taxon>
        <taxon>Myceligenerans</taxon>
    </lineage>
</organism>
<keyword evidence="2" id="KW-0067">ATP-binding</keyword>
<dbReference type="InterPro" id="IPR036388">
    <property type="entry name" value="WH-like_DNA-bd_sf"/>
</dbReference>
<keyword evidence="2" id="KW-0547">Nucleotide-binding</keyword>
<evidence type="ECO:0000259" key="1">
    <source>
        <dbReference type="Pfam" id="PF04326"/>
    </source>
</evidence>
<dbReference type="Gene3D" id="3.30.950.30">
    <property type="entry name" value="Schlafen, AAA domain"/>
    <property type="match status" value="1"/>
</dbReference>
<evidence type="ECO:0000313" key="3">
    <source>
        <dbReference type="Proteomes" id="UP000280501"/>
    </source>
</evidence>
<dbReference type="GO" id="GO:0004386">
    <property type="term" value="F:helicase activity"/>
    <property type="evidence" value="ECO:0007669"/>
    <property type="project" value="UniProtKB-KW"/>
</dbReference>
<dbReference type="InterPro" id="IPR011991">
    <property type="entry name" value="ArsR-like_HTH"/>
</dbReference>
<dbReference type="RefSeq" id="WP_123813171.1">
    <property type="nucleotide sequence ID" value="NZ_RKQZ01000001.1"/>
</dbReference>
<dbReference type="InterPro" id="IPR038461">
    <property type="entry name" value="Schlafen_AlbA_2_dom_sf"/>
</dbReference>
<proteinExistence type="predicted"/>
<dbReference type="InterPro" id="IPR036390">
    <property type="entry name" value="WH_DNA-bd_sf"/>
</dbReference>
<dbReference type="OrthoDB" id="9805115at2"/>
<dbReference type="AlphaFoldDB" id="A0A3N4YKV7"/>
<keyword evidence="2" id="KW-0378">Hydrolase</keyword>
<dbReference type="Gene3D" id="3.30.565.60">
    <property type="match status" value="1"/>
</dbReference>
<keyword evidence="3" id="KW-1185">Reference proteome</keyword>
<dbReference type="EMBL" id="RKQZ01000001">
    <property type="protein sequence ID" value="RPF19944.1"/>
    <property type="molecule type" value="Genomic_DNA"/>
</dbReference>
<dbReference type="PANTHER" id="PTHR30595">
    <property type="entry name" value="GLPR-RELATED TRANSCRIPTIONAL REPRESSOR"/>
    <property type="match status" value="1"/>
</dbReference>